<evidence type="ECO:0000313" key="4">
    <source>
        <dbReference type="Proteomes" id="UP000182737"/>
    </source>
</evidence>
<organism evidence="3 4">
    <name type="scientific">Treponema bryantii</name>
    <dbReference type="NCBI Taxonomy" id="163"/>
    <lineage>
        <taxon>Bacteria</taxon>
        <taxon>Pseudomonadati</taxon>
        <taxon>Spirochaetota</taxon>
        <taxon>Spirochaetia</taxon>
        <taxon>Spirochaetales</taxon>
        <taxon>Treponemataceae</taxon>
        <taxon>Treponema</taxon>
    </lineage>
</organism>
<accession>A0A1I3LVH9</accession>
<feature type="transmembrane region" description="Helical" evidence="1">
    <location>
        <begin position="91"/>
        <end position="112"/>
    </location>
</feature>
<dbReference type="Proteomes" id="UP000182737">
    <property type="component" value="Unassembled WGS sequence"/>
</dbReference>
<keyword evidence="1" id="KW-0472">Membrane</keyword>
<evidence type="ECO:0000313" key="3">
    <source>
        <dbReference type="EMBL" id="SFI88697.1"/>
    </source>
</evidence>
<gene>
    <name evidence="3" type="ORF">SAMN04487775_107216</name>
</gene>
<name>A0A1I3LVH9_9SPIR</name>
<keyword evidence="2" id="KW-0732">Signal</keyword>
<evidence type="ECO:0000256" key="1">
    <source>
        <dbReference type="SAM" id="Phobius"/>
    </source>
</evidence>
<keyword evidence="4" id="KW-1185">Reference proteome</keyword>
<dbReference type="InterPro" id="IPR007039">
    <property type="entry name" value="TrbC/VirB2"/>
</dbReference>
<dbReference type="EMBL" id="FORI01000007">
    <property type="protein sequence ID" value="SFI88697.1"/>
    <property type="molecule type" value="Genomic_DNA"/>
</dbReference>
<proteinExistence type="predicted"/>
<keyword evidence="1" id="KW-1133">Transmembrane helix</keyword>
<protein>
    <submittedName>
        <fullName evidence="3">TrbC/VIRB2 family protein</fullName>
    </submittedName>
</protein>
<keyword evidence="1" id="KW-0812">Transmembrane</keyword>
<feature type="chain" id="PRO_5010296897" evidence="2">
    <location>
        <begin position="35"/>
        <end position="133"/>
    </location>
</feature>
<feature type="signal peptide" evidence="2">
    <location>
        <begin position="1"/>
        <end position="34"/>
    </location>
</feature>
<dbReference type="Pfam" id="PF04956">
    <property type="entry name" value="TrbC"/>
    <property type="match status" value="1"/>
</dbReference>
<sequence length="133" mass="14213">MKSNFFKSLKKTCASKKFWAIAAVFALCVIPTFAASGGDSIVELDNWADKILELFQSSWVKAILLVALIVEAIGMVLAGQQGGGGQMIKKFAPWIIGTIILLSASSICSYFLGDLSFEVSLAPMVQETVSAMA</sequence>
<evidence type="ECO:0000256" key="2">
    <source>
        <dbReference type="SAM" id="SignalP"/>
    </source>
</evidence>
<feature type="transmembrane region" description="Helical" evidence="1">
    <location>
        <begin position="58"/>
        <end position="79"/>
    </location>
</feature>
<reference evidence="4" key="1">
    <citation type="submission" date="2016-10" db="EMBL/GenBank/DDBJ databases">
        <authorList>
            <person name="Varghese N."/>
            <person name="Submissions S."/>
        </authorList>
    </citation>
    <scope>NUCLEOTIDE SEQUENCE [LARGE SCALE GENOMIC DNA]</scope>
    <source>
        <strain evidence="4">XBD1002</strain>
    </source>
</reference>
<dbReference type="OrthoDB" id="365481at2"/>
<dbReference type="RefSeq" id="WP_074932493.1">
    <property type="nucleotide sequence ID" value="NZ_FORI01000007.1"/>
</dbReference>
<dbReference type="AlphaFoldDB" id="A0A1I3LVH9"/>